<feature type="signal peptide" evidence="1">
    <location>
        <begin position="1"/>
        <end position="29"/>
    </location>
</feature>
<comment type="caution">
    <text evidence="2">The sequence shown here is derived from an EMBL/GenBank/DDBJ whole genome shotgun (WGS) entry which is preliminary data.</text>
</comment>
<dbReference type="RefSeq" id="WP_008462832.1">
    <property type="nucleotide sequence ID" value="NZ_AZDU01000003.1"/>
</dbReference>
<evidence type="ECO:0000313" key="2">
    <source>
        <dbReference type="EMBL" id="KRL03505.1"/>
    </source>
</evidence>
<reference evidence="2 3" key="1">
    <citation type="journal article" date="2015" name="Genome Announc.">
        <title>Expanding the biotechnology potential of lactobacilli through comparative genomics of 213 strains and associated genera.</title>
        <authorList>
            <person name="Sun Z."/>
            <person name="Harris H.M."/>
            <person name="McCann A."/>
            <person name="Guo C."/>
            <person name="Argimon S."/>
            <person name="Zhang W."/>
            <person name="Yang X."/>
            <person name="Jeffery I.B."/>
            <person name="Cooney J.C."/>
            <person name="Kagawa T.F."/>
            <person name="Liu W."/>
            <person name="Song Y."/>
            <person name="Salvetti E."/>
            <person name="Wrobel A."/>
            <person name="Rasinkangas P."/>
            <person name="Parkhill J."/>
            <person name="Rea M.C."/>
            <person name="O'Sullivan O."/>
            <person name="Ritari J."/>
            <person name="Douillard F.P."/>
            <person name="Paul Ross R."/>
            <person name="Yang R."/>
            <person name="Briner A.E."/>
            <person name="Felis G.E."/>
            <person name="de Vos W.M."/>
            <person name="Barrangou R."/>
            <person name="Klaenhammer T.R."/>
            <person name="Caufield P.W."/>
            <person name="Cui Y."/>
            <person name="Zhang H."/>
            <person name="O'Toole P.W."/>
        </authorList>
    </citation>
    <scope>NUCLEOTIDE SEQUENCE [LARGE SCALE GENOMIC DNA]</scope>
    <source>
        <strain evidence="2 3">DSM 19284</strain>
    </source>
</reference>
<dbReference type="Proteomes" id="UP000051074">
    <property type="component" value="Unassembled WGS sequence"/>
</dbReference>
<keyword evidence="1" id="KW-0732">Signal</keyword>
<sequence>MIKSFKLLSLSLLSVTIVAMLMSAQNVGAATNNTENTTVSSIESNNTSKNTLTDSEIDDLDDYVEVKNNQYVLNVPSSSNLSEQEIKVAKAVIEESNRNIQKNNLSIDPVTKEASETSSQNVVFNTKFRVLARAKAKKKAKSYTFKNFWWGSRYYFRSNKAIDQMEHELESKAMSVELIGALASIVSSGYASAIGTVGSVYFSKIRSDLDGMHKKHPHSSLYMDINYSGVYKIKVLK</sequence>
<evidence type="ECO:0000256" key="1">
    <source>
        <dbReference type="SAM" id="SignalP"/>
    </source>
</evidence>
<dbReference type="EMBL" id="AZDU01000003">
    <property type="protein sequence ID" value="KRL03505.1"/>
    <property type="molecule type" value="Genomic_DNA"/>
</dbReference>
<proteinExistence type="predicted"/>
<gene>
    <name evidence="2" type="ORF">FC20_GL000993</name>
</gene>
<organism evidence="2 3">
    <name type="scientific">Lactobacillus equicursoris DSM 19284 = JCM 14600 = CIP 110162</name>
    <dbReference type="NCBI Taxonomy" id="1293597"/>
    <lineage>
        <taxon>Bacteria</taxon>
        <taxon>Bacillati</taxon>
        <taxon>Bacillota</taxon>
        <taxon>Bacilli</taxon>
        <taxon>Lactobacillales</taxon>
        <taxon>Lactobacillaceae</taxon>
        <taxon>Lactobacillus</taxon>
    </lineage>
</organism>
<dbReference type="eggNOG" id="ENOG5030AKJ">
    <property type="taxonomic scope" value="Bacteria"/>
</dbReference>
<accession>K0NUL1</accession>
<protein>
    <submittedName>
        <fullName evidence="2">Uncharacterized protein</fullName>
    </submittedName>
</protein>
<evidence type="ECO:0000313" key="3">
    <source>
        <dbReference type="Proteomes" id="UP000051074"/>
    </source>
</evidence>
<dbReference type="PATRIC" id="fig|1293597.4.peg.1066"/>
<dbReference type="AlphaFoldDB" id="K0NUL1"/>
<name>K0NUL1_9LACO</name>
<keyword evidence="3" id="KW-1185">Reference proteome</keyword>
<feature type="chain" id="PRO_5009962980" evidence="1">
    <location>
        <begin position="30"/>
        <end position="237"/>
    </location>
</feature>